<dbReference type="Proteomes" id="UP001054889">
    <property type="component" value="Unassembled WGS sequence"/>
</dbReference>
<reference evidence="1" key="1">
    <citation type="journal article" date="2018" name="DNA Res.">
        <title>Multiple hybrid de novo genome assembly of finger millet, an orphan allotetraploid crop.</title>
        <authorList>
            <person name="Hatakeyama M."/>
            <person name="Aluri S."/>
            <person name="Balachadran M.T."/>
            <person name="Sivarajan S.R."/>
            <person name="Patrignani A."/>
            <person name="Gruter S."/>
            <person name="Poveda L."/>
            <person name="Shimizu-Inatsugi R."/>
            <person name="Baeten J."/>
            <person name="Francoijs K.J."/>
            <person name="Nataraja K.N."/>
            <person name="Reddy Y.A.N."/>
            <person name="Phadnis S."/>
            <person name="Ravikumar R.L."/>
            <person name="Schlapbach R."/>
            <person name="Sreeman S.M."/>
            <person name="Shimizu K.K."/>
        </authorList>
    </citation>
    <scope>NUCLEOTIDE SEQUENCE</scope>
</reference>
<proteinExistence type="predicted"/>
<name>A0AAV5CFQ7_ELECO</name>
<accession>A0AAV5CFQ7</accession>
<reference evidence="1" key="2">
    <citation type="submission" date="2021-12" db="EMBL/GenBank/DDBJ databases">
        <title>Resequencing data analysis of finger millet.</title>
        <authorList>
            <person name="Hatakeyama M."/>
            <person name="Aluri S."/>
            <person name="Balachadran M.T."/>
            <person name="Sivarajan S.R."/>
            <person name="Poveda L."/>
            <person name="Shimizu-Inatsugi R."/>
            <person name="Schlapbach R."/>
            <person name="Sreeman S.M."/>
            <person name="Shimizu K.K."/>
        </authorList>
    </citation>
    <scope>NUCLEOTIDE SEQUENCE</scope>
</reference>
<dbReference type="EMBL" id="BQKI01000006">
    <property type="protein sequence ID" value="GJM96927.1"/>
    <property type="molecule type" value="Genomic_DNA"/>
</dbReference>
<gene>
    <name evidence="1" type="primary">ga13805</name>
    <name evidence="1" type="ORF">PR202_ga13805</name>
</gene>
<sequence length="148" mass="17362">MSHCLWNNFDDNHAYHLVNWPSVTMKKEYGGLGIPDLRDLNVALLASWIRRYEESSGKLWREVIDGKYSTNRPNLFCYPVYNASRFWKGVMWAAGVAKMGYRWQVGNGKRAKFWEDVWVGTSSLVIQYWDLYVVINEQEATIDELWDG</sequence>
<evidence type="ECO:0000313" key="2">
    <source>
        <dbReference type="Proteomes" id="UP001054889"/>
    </source>
</evidence>
<dbReference type="AlphaFoldDB" id="A0AAV5CFQ7"/>
<organism evidence="1 2">
    <name type="scientific">Eleusine coracana subsp. coracana</name>
    <dbReference type="NCBI Taxonomy" id="191504"/>
    <lineage>
        <taxon>Eukaryota</taxon>
        <taxon>Viridiplantae</taxon>
        <taxon>Streptophyta</taxon>
        <taxon>Embryophyta</taxon>
        <taxon>Tracheophyta</taxon>
        <taxon>Spermatophyta</taxon>
        <taxon>Magnoliopsida</taxon>
        <taxon>Liliopsida</taxon>
        <taxon>Poales</taxon>
        <taxon>Poaceae</taxon>
        <taxon>PACMAD clade</taxon>
        <taxon>Chloridoideae</taxon>
        <taxon>Cynodonteae</taxon>
        <taxon>Eleusininae</taxon>
        <taxon>Eleusine</taxon>
    </lineage>
</organism>
<evidence type="ECO:0000313" key="1">
    <source>
        <dbReference type="EMBL" id="GJM96927.1"/>
    </source>
</evidence>
<protein>
    <submittedName>
        <fullName evidence="1">Uncharacterized protein</fullName>
    </submittedName>
</protein>
<keyword evidence="2" id="KW-1185">Reference proteome</keyword>
<comment type="caution">
    <text evidence="1">The sequence shown here is derived from an EMBL/GenBank/DDBJ whole genome shotgun (WGS) entry which is preliminary data.</text>
</comment>